<organism evidence="1 2">
    <name type="scientific">Eumeta variegata</name>
    <name type="common">Bagworm moth</name>
    <name type="synonym">Eumeta japonica</name>
    <dbReference type="NCBI Taxonomy" id="151549"/>
    <lineage>
        <taxon>Eukaryota</taxon>
        <taxon>Metazoa</taxon>
        <taxon>Ecdysozoa</taxon>
        <taxon>Arthropoda</taxon>
        <taxon>Hexapoda</taxon>
        <taxon>Insecta</taxon>
        <taxon>Pterygota</taxon>
        <taxon>Neoptera</taxon>
        <taxon>Endopterygota</taxon>
        <taxon>Lepidoptera</taxon>
        <taxon>Glossata</taxon>
        <taxon>Ditrysia</taxon>
        <taxon>Tineoidea</taxon>
        <taxon>Psychidae</taxon>
        <taxon>Oiketicinae</taxon>
        <taxon>Eumeta</taxon>
    </lineage>
</organism>
<evidence type="ECO:0000313" key="2">
    <source>
        <dbReference type="Proteomes" id="UP000299102"/>
    </source>
</evidence>
<dbReference type="AlphaFoldDB" id="A0A4C1TXQ5"/>
<name>A0A4C1TXQ5_EUMVA</name>
<keyword evidence="2" id="KW-1185">Reference proteome</keyword>
<dbReference type="EMBL" id="BGZK01000101">
    <property type="protein sequence ID" value="GBP18829.1"/>
    <property type="molecule type" value="Genomic_DNA"/>
</dbReference>
<gene>
    <name evidence="1" type="ORF">EVAR_93257_1</name>
</gene>
<dbReference type="Proteomes" id="UP000299102">
    <property type="component" value="Unassembled WGS sequence"/>
</dbReference>
<evidence type="ECO:0000313" key="1">
    <source>
        <dbReference type="EMBL" id="GBP18829.1"/>
    </source>
</evidence>
<sequence>MSNVTSPSFENRVPIAETAELCVELVTAAASASRLRKDFPPLCLFTKRCLTPCSDRKRCRAEVIVNSERITGRSRSHARDVGGKASSPTLIIPIKQHPETKTHVRFRSITFRLYEHDHYGPYIPAPLCGRTFKRDWQLRAAKSESQWTATYKYLMMLKILSSESLIPTAMMWGLVIAEADPIVTQPDGTRGCRRCVTCPTDTIPQGSRVGKDVLDIDAGQAHFSNRARLGALKQCSERPFGKFMRLVMPKIVKFENVKIIVDKGLIPQYYYQLLPIDHIQGLASWIVDNPVVSMGACDQLLSDGPRAHVRLVKPIKKLIAPNEGAES</sequence>
<protein>
    <submittedName>
        <fullName evidence="1">Uncharacterized protein</fullName>
    </submittedName>
</protein>
<reference evidence="1 2" key="1">
    <citation type="journal article" date="2019" name="Commun. Biol.">
        <title>The bagworm genome reveals a unique fibroin gene that provides high tensile strength.</title>
        <authorList>
            <person name="Kono N."/>
            <person name="Nakamura H."/>
            <person name="Ohtoshi R."/>
            <person name="Tomita M."/>
            <person name="Numata K."/>
            <person name="Arakawa K."/>
        </authorList>
    </citation>
    <scope>NUCLEOTIDE SEQUENCE [LARGE SCALE GENOMIC DNA]</scope>
</reference>
<accession>A0A4C1TXQ5</accession>
<comment type="caution">
    <text evidence="1">The sequence shown here is derived from an EMBL/GenBank/DDBJ whole genome shotgun (WGS) entry which is preliminary data.</text>
</comment>
<proteinExistence type="predicted"/>